<dbReference type="Pfam" id="PF00788">
    <property type="entry name" value="RA"/>
    <property type="match status" value="1"/>
</dbReference>
<feature type="compositionally biased region" description="Basic and acidic residues" evidence="2">
    <location>
        <begin position="249"/>
        <end position="258"/>
    </location>
</feature>
<feature type="compositionally biased region" description="Basic and acidic residues" evidence="2">
    <location>
        <begin position="966"/>
        <end position="986"/>
    </location>
</feature>
<dbReference type="SUPFAM" id="SSF50156">
    <property type="entry name" value="PDZ domain-like"/>
    <property type="match status" value="1"/>
</dbReference>
<dbReference type="Gene3D" id="3.10.20.90">
    <property type="entry name" value="Phosphatidylinositol 3-kinase Catalytic Subunit, Chain A, domain 1"/>
    <property type="match status" value="1"/>
</dbReference>
<feature type="compositionally biased region" description="Basic and acidic residues" evidence="2">
    <location>
        <begin position="1784"/>
        <end position="1807"/>
    </location>
</feature>
<dbReference type="Gene3D" id="2.60.200.20">
    <property type="match status" value="1"/>
</dbReference>
<dbReference type="Pfam" id="PF00595">
    <property type="entry name" value="PDZ"/>
    <property type="match status" value="1"/>
</dbReference>
<evidence type="ECO:0000313" key="7">
    <source>
        <dbReference type="Proteomes" id="UP001164746"/>
    </source>
</evidence>
<keyword evidence="7" id="KW-1185">Reference proteome</keyword>
<keyword evidence="1" id="KW-0130">Cell adhesion</keyword>
<feature type="compositionally biased region" description="Polar residues" evidence="2">
    <location>
        <begin position="1575"/>
        <end position="1599"/>
    </location>
</feature>
<feature type="compositionally biased region" description="Basic and acidic residues" evidence="2">
    <location>
        <begin position="817"/>
        <end position="829"/>
    </location>
</feature>
<organism evidence="6 7">
    <name type="scientific">Mya arenaria</name>
    <name type="common">Soft-shell clam</name>
    <dbReference type="NCBI Taxonomy" id="6604"/>
    <lineage>
        <taxon>Eukaryota</taxon>
        <taxon>Metazoa</taxon>
        <taxon>Spiralia</taxon>
        <taxon>Lophotrochozoa</taxon>
        <taxon>Mollusca</taxon>
        <taxon>Bivalvia</taxon>
        <taxon>Autobranchia</taxon>
        <taxon>Heteroconchia</taxon>
        <taxon>Euheterodonta</taxon>
        <taxon>Imparidentia</taxon>
        <taxon>Neoheterodontei</taxon>
        <taxon>Myida</taxon>
        <taxon>Myoidea</taxon>
        <taxon>Myidae</taxon>
        <taxon>Mya</taxon>
    </lineage>
</organism>
<dbReference type="EMBL" id="CP111017">
    <property type="protein sequence ID" value="WAR06935.1"/>
    <property type="molecule type" value="Genomic_DNA"/>
</dbReference>
<dbReference type="SMART" id="SM00314">
    <property type="entry name" value="RA"/>
    <property type="match status" value="1"/>
</dbReference>
<feature type="compositionally biased region" description="Polar residues" evidence="2">
    <location>
        <begin position="1360"/>
        <end position="1386"/>
    </location>
</feature>
<evidence type="ECO:0000259" key="5">
    <source>
        <dbReference type="PROSITE" id="PS51126"/>
    </source>
</evidence>
<feature type="domain" description="PDZ" evidence="3">
    <location>
        <begin position="854"/>
        <end position="919"/>
    </location>
</feature>
<dbReference type="InterPro" id="IPR000253">
    <property type="entry name" value="FHA_dom"/>
</dbReference>
<feature type="region of interest" description="Disordered" evidence="2">
    <location>
        <begin position="817"/>
        <end position="843"/>
    </location>
</feature>
<feature type="compositionally biased region" description="Basic and acidic residues" evidence="2">
    <location>
        <begin position="1863"/>
        <end position="1945"/>
    </location>
</feature>
<feature type="compositionally biased region" description="Low complexity" evidence="2">
    <location>
        <begin position="1621"/>
        <end position="1633"/>
    </location>
</feature>
<feature type="non-terminal residue" evidence="6">
    <location>
        <position position="1"/>
    </location>
</feature>
<feature type="compositionally biased region" description="Acidic residues" evidence="2">
    <location>
        <begin position="1752"/>
        <end position="1763"/>
    </location>
</feature>
<evidence type="ECO:0000313" key="6">
    <source>
        <dbReference type="EMBL" id="WAR06935.1"/>
    </source>
</evidence>
<evidence type="ECO:0000259" key="4">
    <source>
        <dbReference type="PROSITE" id="PS50200"/>
    </source>
</evidence>
<feature type="compositionally biased region" description="Polar residues" evidence="2">
    <location>
        <begin position="1184"/>
        <end position="1199"/>
    </location>
</feature>
<dbReference type="PANTHER" id="PTHR10398:SF2">
    <property type="entry name" value="AFADIN"/>
    <property type="match status" value="1"/>
</dbReference>
<dbReference type="Pfam" id="PF00498">
    <property type="entry name" value="FHA"/>
    <property type="match status" value="1"/>
</dbReference>
<feature type="region of interest" description="Disordered" evidence="2">
    <location>
        <begin position="2148"/>
        <end position="2179"/>
    </location>
</feature>
<feature type="compositionally biased region" description="Low complexity" evidence="2">
    <location>
        <begin position="2077"/>
        <end position="2092"/>
    </location>
</feature>
<feature type="compositionally biased region" description="Polar residues" evidence="2">
    <location>
        <begin position="1639"/>
        <end position="1662"/>
    </location>
</feature>
<dbReference type="SMART" id="SM01132">
    <property type="entry name" value="DIL"/>
    <property type="match status" value="1"/>
</dbReference>
<dbReference type="PROSITE" id="PS50200">
    <property type="entry name" value="RA"/>
    <property type="match status" value="1"/>
</dbReference>
<feature type="compositionally biased region" description="Basic and acidic residues" evidence="2">
    <location>
        <begin position="68"/>
        <end position="85"/>
    </location>
</feature>
<dbReference type="SUPFAM" id="SSF49879">
    <property type="entry name" value="SMAD/FHA domain"/>
    <property type="match status" value="1"/>
</dbReference>
<feature type="region of interest" description="Disordered" evidence="2">
    <location>
        <begin position="242"/>
        <end position="269"/>
    </location>
</feature>
<feature type="compositionally biased region" description="Polar residues" evidence="2">
    <location>
        <begin position="1998"/>
        <end position="2042"/>
    </location>
</feature>
<feature type="region of interest" description="Disordered" evidence="2">
    <location>
        <begin position="1462"/>
        <end position="1712"/>
    </location>
</feature>
<feature type="region of interest" description="Disordered" evidence="2">
    <location>
        <begin position="932"/>
        <end position="1002"/>
    </location>
</feature>
<feature type="region of interest" description="Disordered" evidence="2">
    <location>
        <begin position="557"/>
        <end position="576"/>
    </location>
</feature>
<dbReference type="PROSITE" id="PS51126">
    <property type="entry name" value="DILUTE"/>
    <property type="match status" value="1"/>
</dbReference>
<evidence type="ECO:0000259" key="3">
    <source>
        <dbReference type="PROSITE" id="PS50106"/>
    </source>
</evidence>
<dbReference type="InterPro" id="IPR029071">
    <property type="entry name" value="Ubiquitin-like_domsf"/>
</dbReference>
<sequence length="2179" mass="250012">NLEFHGVVRFYFQDEDHNVVTKCIRVSSTATTREVTNVLRSGASAAPEKETAQNFKRKLSKREKKEKKKADKERRMNKENVDDKGSGVAKQLYDDAPETSFTRSISNPEAVMRRRRQQKLEKKLQQFHGQNGQGGTLKIYGETLKPDIPYKTLLLSTADTVQHVIKEAMEKYGVDTEDTTQFVLVEVLVPPGEREYHGGRMGEERVMDDDECPLAIAMQHPPSRGMLMFQLKRKNADMIKPKYKRQRAVSHEDLRSSREPTASQTPPNKLPFLLTGPNIQPRHCVIAHTGGIVTVTPKTQGAETYVNNVRVSETTLLQHGMTVRFGKHHAFRFFDPAWEENQRKGPVPQEMAQMSRQGAPGPGFPHPRGAPQETNFDTDGRVETVMDQARGGPIPQRQESRQSGHSRHMTLTLMDLVAKENDFLSTVILDTNASATQFKLSPTYTLYLAVRFRLSSVYRPELTPHDRAHKLTSVVNKISQMVHQAIQDNRDNPASLAFWMANASEVLHFFKQDRDVHPFSQDSQEMLAEAVQMAFHHLVRCLQYDLQRTLPAFLDENDDDGEIGEGPSNDRSRYNRNKPTMMDILDTLSSAMNLLRRCRVNAALTIQLFSQLFHFINMWVFNILVTEKRLQLCTRVWGIRLKRRLGRVEAWAEKQGLELAADCHLCRIIQAAHLLQAPKSSPDDIANISSTCFKLNSLQLRELLERYMPEPMEPPIPHNLIDRVVSVAENMADDLIRSDGRVVQLEEDQDLQLPFLLPEDGYSCDTIKGVPNGLADFIEPLTRQGLCRMALQPHANLWTVYMSDDEPSQIIEDSLREKGRTPEHPRADPRGGAGPGTPGGREPEVVVVSFPKGDGQREKGIYIKSVVPEGAAAIDGRLQAGDQLLEVDGKSLVGLTQEKAAELMTKTGQTVNLKVAKQGAIYHGLAQLLSQPSPIMPRASPQKGPMTPNKQRPGEDGPPPYNGMPEPDRRPGMHKSDSRTLPRDFRGQGLRGPDSRSSPALNMKYRRKSIGSEVERSWHSSVVADYVEDVEFGPEEGWQGNTFPRANREKKLQPNAQSRIEIGKLKDIFPLKVLKQKVEEFELRDYRARAERLTPKGDYYGMKNFSKSLSVASYFSRGTLYSYPRLTKAPSLYELVNAIDGVEDDVFVETGLNSARSEPEKRTKSDQPMSAAERLRLPSAGNLRDNTGQLMQQNPTSHHYNPRHRANRDMMDKSKSIPNLHMDNSMDGRMAQGSMRPAHSVSALQQQQQQQRVPNPHHADYYNQPHSLDDSRSHDYENQPVRQPEPGRGYPVNGQPSPAGQFRPPGQPSPVTRPPQTQNFERPQSQFFPNQERPEFQNGRPKSEEINPERLRNLQDMDRSQGSPHDSFENRTPNYSNIRQQPNYANQGDIRKMDVTNPPKQPNLYENAYPRQPEVGQSFQQVKPRPLSEVDKSRPPTAPKPTKSLPNVQPVVEMSKSEIDNRMNQPNFYGQQKPMYPSTSSPNYNTSPSSHYQNTSFIEGRGDISSKMSPSHMDYMNKNPDDMAPELPPPPSMEELHDEELPPLPPPPVTDYRLEQKIREEQNRMMQMQQQQQQLSDPSYSNLPPQSSRNQSFVGNQSLPVGYQPPPAPHGYQPVMSPGYQPVQPQSLPVQPLGYNASHDYQNINYPNRSGEHSPSTQQNMYESYDPRKVPQQQQGRPPIHTQIKDQREAIVSPWQREEREKQQKQQQNGMNRLREMEIADLEARPQRSHLEEERLRKLKLDQEFQRRLEEVQDNEEEEDSDDERIVNPRMSIHTLQEDLVKSRLKLEDHEQKRQYEEVEKEKERMQRGILKKRPASQTEPEEPLVPTVTVRAVSNGLERRIEMFEREREEHRQRQQKRLGKQAREQEEYLRKQKRLEEERLKEKKRQEDERRREMERQRARELQAQKDAEEARAREEIRRQEEEYQRQQFAEQERRRREEEREIRVAEERKRLEALNNQQNLYYQQYENLPPQGSSKTMPDSRYGQQFLPNPPERGSSYNVGRNEQYNNGGYRVNNQNPPSTFRSSQENIQKKTVSFNTQPEPGPPRSPATQQPPQSSYQPFQRAYMPPAEQARTSYSPSQSVPVSSVSSPTVNNNDVKYRTQENTPTVIGSQEVYRDPRSRIEAKMANKNKQNTDRLSFRDKMKFFASEAGENTPKEKPKASTSQRRIESQLLYNGQ</sequence>
<dbReference type="InterPro" id="IPR000159">
    <property type="entry name" value="RA_dom"/>
</dbReference>
<feature type="compositionally biased region" description="Polar residues" evidence="2">
    <location>
        <begin position="2093"/>
        <end position="2111"/>
    </location>
</feature>
<reference evidence="6" key="1">
    <citation type="submission" date="2022-11" db="EMBL/GenBank/DDBJ databases">
        <title>Centuries of genome instability and evolution in soft-shell clam transmissible cancer (bioRxiv).</title>
        <authorList>
            <person name="Hart S.F.M."/>
            <person name="Yonemitsu M.A."/>
            <person name="Giersch R.M."/>
            <person name="Beal B.F."/>
            <person name="Arriagada G."/>
            <person name="Davis B.W."/>
            <person name="Ostrander E.A."/>
            <person name="Goff S.P."/>
            <person name="Metzger M.J."/>
        </authorList>
    </citation>
    <scope>NUCLEOTIDE SEQUENCE</scope>
    <source>
        <strain evidence="6">MELC-2E11</strain>
        <tissue evidence="6">Siphon/mantle</tissue>
    </source>
</reference>
<feature type="compositionally biased region" description="Low complexity" evidence="2">
    <location>
        <begin position="1565"/>
        <end position="1574"/>
    </location>
</feature>
<feature type="region of interest" description="Disordered" evidence="2">
    <location>
        <begin position="1964"/>
        <end position="2111"/>
    </location>
</feature>
<protein>
    <submittedName>
        <fullName evidence="6">AFAD-like protein</fullName>
    </submittedName>
</protein>
<feature type="compositionally biased region" description="Basic and acidic residues" evidence="2">
    <location>
        <begin position="1843"/>
        <end position="1854"/>
    </location>
</feature>
<dbReference type="CDD" id="cd22711">
    <property type="entry name" value="FHA_AFDN"/>
    <property type="match status" value="1"/>
</dbReference>
<dbReference type="CDD" id="cd15471">
    <property type="entry name" value="Myo5p-like_CBD_afadin"/>
    <property type="match status" value="1"/>
</dbReference>
<feature type="compositionally biased region" description="Basic and acidic residues" evidence="2">
    <location>
        <begin position="1341"/>
        <end position="1359"/>
    </location>
</feature>
<feature type="compositionally biased region" description="Low complexity" evidence="2">
    <location>
        <begin position="2050"/>
        <end position="2064"/>
    </location>
</feature>
<feature type="region of interest" description="Disordered" evidence="2">
    <location>
        <begin position="1749"/>
        <end position="1772"/>
    </location>
</feature>
<feature type="compositionally biased region" description="Polar residues" evidence="2">
    <location>
        <begin position="1314"/>
        <end position="1329"/>
    </location>
</feature>
<dbReference type="InterPro" id="IPR008984">
    <property type="entry name" value="SMAD_FHA_dom_sf"/>
</dbReference>
<dbReference type="Proteomes" id="UP001164746">
    <property type="component" value="Chromosome 6"/>
</dbReference>
<feature type="region of interest" description="Disordered" evidence="2">
    <location>
        <begin position="1843"/>
        <end position="1945"/>
    </location>
</feature>
<dbReference type="InterPro" id="IPR036034">
    <property type="entry name" value="PDZ_sf"/>
</dbReference>
<dbReference type="Gene3D" id="2.30.42.10">
    <property type="match status" value="1"/>
</dbReference>
<feature type="compositionally biased region" description="Low complexity" evidence="2">
    <location>
        <begin position="1476"/>
        <end position="1490"/>
    </location>
</feature>
<dbReference type="InterPro" id="IPR001478">
    <property type="entry name" value="PDZ"/>
</dbReference>
<feature type="compositionally biased region" description="Basic and acidic residues" evidence="2">
    <location>
        <begin position="1267"/>
        <end position="1277"/>
    </location>
</feature>
<feature type="region of interest" description="Disordered" evidence="2">
    <location>
        <begin position="1784"/>
        <end position="1831"/>
    </location>
</feature>
<feature type="domain" description="Ras-associating" evidence="4">
    <location>
        <begin position="133"/>
        <end position="236"/>
    </location>
</feature>
<accession>A0ABY7EA68</accession>
<dbReference type="SUPFAM" id="SSF54236">
    <property type="entry name" value="Ubiquitin-like"/>
    <property type="match status" value="1"/>
</dbReference>
<gene>
    <name evidence="6" type="ORF">MAR_016893</name>
</gene>
<feature type="region of interest" description="Disordered" evidence="2">
    <location>
        <begin position="1152"/>
        <end position="1450"/>
    </location>
</feature>
<dbReference type="PANTHER" id="PTHR10398">
    <property type="entry name" value="AFADIN"/>
    <property type="match status" value="1"/>
</dbReference>
<evidence type="ECO:0000256" key="1">
    <source>
        <dbReference type="ARBA" id="ARBA00022889"/>
    </source>
</evidence>
<feature type="compositionally biased region" description="Basic residues" evidence="2">
    <location>
        <begin position="55"/>
        <end position="67"/>
    </location>
</feature>
<feature type="region of interest" description="Disordered" evidence="2">
    <location>
        <begin position="40"/>
        <end position="88"/>
    </location>
</feature>
<dbReference type="CDD" id="cd01781">
    <property type="entry name" value="RA2_Afadin"/>
    <property type="match status" value="1"/>
</dbReference>
<dbReference type="Pfam" id="PF01843">
    <property type="entry name" value="DIL"/>
    <property type="match status" value="1"/>
</dbReference>
<dbReference type="SMART" id="SM00228">
    <property type="entry name" value="PDZ"/>
    <property type="match status" value="1"/>
</dbReference>
<dbReference type="PROSITE" id="PS50106">
    <property type="entry name" value="PDZ"/>
    <property type="match status" value="1"/>
</dbReference>
<dbReference type="InterPro" id="IPR028842">
    <property type="entry name" value="Afadin"/>
</dbReference>
<proteinExistence type="predicted"/>
<feature type="compositionally biased region" description="Basic and acidic residues" evidence="2">
    <location>
        <begin position="1552"/>
        <end position="1563"/>
    </location>
</feature>
<feature type="domain" description="Dilute" evidence="5">
    <location>
        <begin position="472"/>
        <end position="730"/>
    </location>
</feature>
<name>A0ABY7EA68_MYAAR</name>
<dbReference type="InterPro" id="IPR002710">
    <property type="entry name" value="Dilute_dom"/>
</dbReference>
<dbReference type="InterPro" id="IPR037977">
    <property type="entry name" value="CBD_Afadin"/>
</dbReference>
<evidence type="ECO:0000256" key="2">
    <source>
        <dbReference type="SAM" id="MobiDB-lite"/>
    </source>
</evidence>
<feature type="compositionally biased region" description="Polar residues" evidence="2">
    <location>
        <begin position="1973"/>
        <end position="1990"/>
    </location>
</feature>